<evidence type="ECO:0000313" key="2">
    <source>
        <dbReference type="EMBL" id="QJA86804.1"/>
    </source>
</evidence>
<proteinExistence type="predicted"/>
<evidence type="ECO:0000313" key="1">
    <source>
        <dbReference type="EMBL" id="QJA70720.1"/>
    </source>
</evidence>
<organism evidence="2">
    <name type="scientific">viral metagenome</name>
    <dbReference type="NCBI Taxonomy" id="1070528"/>
    <lineage>
        <taxon>unclassified sequences</taxon>
        <taxon>metagenomes</taxon>
        <taxon>organismal metagenomes</taxon>
    </lineage>
</organism>
<reference evidence="2" key="1">
    <citation type="submission" date="2020-03" db="EMBL/GenBank/DDBJ databases">
        <title>The deep terrestrial virosphere.</title>
        <authorList>
            <person name="Holmfeldt K."/>
            <person name="Nilsson E."/>
            <person name="Simone D."/>
            <person name="Lopez-Fernandez M."/>
            <person name="Wu X."/>
            <person name="de Brujin I."/>
            <person name="Lundin D."/>
            <person name="Andersson A."/>
            <person name="Bertilsson S."/>
            <person name="Dopson M."/>
        </authorList>
    </citation>
    <scope>NUCLEOTIDE SEQUENCE</scope>
    <source>
        <strain evidence="1">MM415A03580</strain>
        <strain evidence="2">MM415B03119</strain>
    </source>
</reference>
<dbReference type="EMBL" id="MT142660">
    <property type="protein sequence ID" value="QJA86804.1"/>
    <property type="molecule type" value="Genomic_DNA"/>
</dbReference>
<name>A0A6M3KZG3_9ZZZZ</name>
<accession>A0A6M3KZG3</accession>
<dbReference type="AlphaFoldDB" id="A0A6M3KZG3"/>
<sequence>MEQQKLPFGRTNAVTRRDRLVEKVVDVLEATRTWHTRDDLHRNYGLTDRDCRLARQYSKARIISGRRGYRATRWATADEIRHSINTLHSQAKEMIREALELAKAAHRQLTNKDSAQ</sequence>
<protein>
    <submittedName>
        <fullName evidence="2">Uncharacterized protein</fullName>
    </submittedName>
</protein>
<gene>
    <name evidence="1" type="ORF">MM415A03580_0010</name>
    <name evidence="2" type="ORF">MM415B03119_0006</name>
</gene>
<dbReference type="EMBL" id="MT141815">
    <property type="protein sequence ID" value="QJA70720.1"/>
    <property type="molecule type" value="Genomic_DNA"/>
</dbReference>